<sequence>MLIISVMPHVCIKEMEMRLVWFKVVQSPNMLRLIYCGVFGIIVMRRSIW</sequence>
<evidence type="ECO:0000313" key="2">
    <source>
        <dbReference type="Proteomes" id="UP000829196"/>
    </source>
</evidence>
<proteinExistence type="predicted"/>
<gene>
    <name evidence="1" type="ORF">KFK09_010632</name>
</gene>
<organism evidence="1 2">
    <name type="scientific">Dendrobium nobile</name>
    <name type="common">Orchid</name>
    <dbReference type="NCBI Taxonomy" id="94219"/>
    <lineage>
        <taxon>Eukaryota</taxon>
        <taxon>Viridiplantae</taxon>
        <taxon>Streptophyta</taxon>
        <taxon>Embryophyta</taxon>
        <taxon>Tracheophyta</taxon>
        <taxon>Spermatophyta</taxon>
        <taxon>Magnoliopsida</taxon>
        <taxon>Liliopsida</taxon>
        <taxon>Asparagales</taxon>
        <taxon>Orchidaceae</taxon>
        <taxon>Epidendroideae</taxon>
        <taxon>Malaxideae</taxon>
        <taxon>Dendrobiinae</taxon>
        <taxon>Dendrobium</taxon>
    </lineage>
</organism>
<name>A0A8T3BAG0_DENNO</name>
<protein>
    <submittedName>
        <fullName evidence="1">Uncharacterized protein</fullName>
    </submittedName>
</protein>
<accession>A0A8T3BAG0</accession>
<reference evidence="1" key="1">
    <citation type="journal article" date="2022" name="Front. Genet.">
        <title>Chromosome-Scale Assembly of the Dendrobium nobile Genome Provides Insights Into the Molecular Mechanism of the Biosynthesis of the Medicinal Active Ingredient of Dendrobium.</title>
        <authorList>
            <person name="Xu Q."/>
            <person name="Niu S.-C."/>
            <person name="Li K.-L."/>
            <person name="Zheng P.-J."/>
            <person name="Zhang X.-J."/>
            <person name="Jia Y."/>
            <person name="Liu Y."/>
            <person name="Niu Y.-X."/>
            <person name="Yu L.-H."/>
            <person name="Chen D.-F."/>
            <person name="Zhang G.-Q."/>
        </authorList>
    </citation>
    <scope>NUCLEOTIDE SEQUENCE</scope>
    <source>
        <tissue evidence="1">Leaf</tissue>
    </source>
</reference>
<dbReference type="Proteomes" id="UP000829196">
    <property type="component" value="Unassembled WGS sequence"/>
</dbReference>
<evidence type="ECO:0000313" key="1">
    <source>
        <dbReference type="EMBL" id="KAI0510032.1"/>
    </source>
</evidence>
<dbReference type="AlphaFoldDB" id="A0A8T3BAG0"/>
<comment type="caution">
    <text evidence="1">The sequence shown here is derived from an EMBL/GenBank/DDBJ whole genome shotgun (WGS) entry which is preliminary data.</text>
</comment>
<keyword evidence="2" id="KW-1185">Reference proteome</keyword>
<dbReference type="EMBL" id="JAGYWB010000009">
    <property type="protein sequence ID" value="KAI0510032.1"/>
    <property type="molecule type" value="Genomic_DNA"/>
</dbReference>